<evidence type="ECO:0000313" key="1">
    <source>
        <dbReference type="EMBL" id="OGF23340.1"/>
    </source>
</evidence>
<dbReference type="Proteomes" id="UP000178323">
    <property type="component" value="Unassembled WGS sequence"/>
</dbReference>
<organism evidence="1 2">
    <name type="scientific">Candidatus Falkowbacteria bacterium RBG_13_39_14</name>
    <dbReference type="NCBI Taxonomy" id="1797985"/>
    <lineage>
        <taxon>Bacteria</taxon>
        <taxon>Candidatus Falkowiibacteriota</taxon>
    </lineage>
</organism>
<proteinExistence type="predicted"/>
<name>A0A1F5S9F3_9BACT</name>
<protein>
    <recommendedName>
        <fullName evidence="3">General secretion pathway GspH domain-containing protein</fullName>
    </recommendedName>
</protein>
<accession>A0A1F5S9F3</accession>
<evidence type="ECO:0008006" key="3">
    <source>
        <dbReference type="Google" id="ProtNLM"/>
    </source>
</evidence>
<reference evidence="1 2" key="1">
    <citation type="journal article" date="2016" name="Nat. Commun.">
        <title>Thousands of microbial genomes shed light on interconnected biogeochemical processes in an aquifer system.</title>
        <authorList>
            <person name="Anantharaman K."/>
            <person name="Brown C.T."/>
            <person name="Hug L.A."/>
            <person name="Sharon I."/>
            <person name="Castelle C.J."/>
            <person name="Probst A.J."/>
            <person name="Thomas B.C."/>
            <person name="Singh A."/>
            <person name="Wilkins M.J."/>
            <person name="Karaoz U."/>
            <person name="Brodie E.L."/>
            <person name="Williams K.H."/>
            <person name="Hubbard S.S."/>
            <person name="Banfield J.F."/>
        </authorList>
    </citation>
    <scope>NUCLEOTIDE SEQUENCE [LARGE SCALE GENOMIC DNA]</scope>
</reference>
<gene>
    <name evidence="1" type="ORF">A2Y83_01335</name>
</gene>
<evidence type="ECO:0000313" key="2">
    <source>
        <dbReference type="Proteomes" id="UP000178323"/>
    </source>
</evidence>
<dbReference type="AlphaFoldDB" id="A0A1F5S9F3"/>
<comment type="caution">
    <text evidence="1">The sequence shown here is derived from an EMBL/GenBank/DDBJ whole genome shotgun (WGS) entry which is preliminary data.</text>
</comment>
<dbReference type="EMBL" id="MFFS01000002">
    <property type="protein sequence ID" value="OGF23340.1"/>
    <property type="molecule type" value="Genomic_DNA"/>
</dbReference>
<sequence>MLVSISVLAIITTLAISNFREGEKKSQLNMAANVLISDIRKVQNMVLNGAEWDGQTMPTGGYGIYFSEDEYIMFADNNGNKKYDAGENIKIVEPFNVSIGADECDGDILSNLIFSPPKANGCLNGDSCSPCDCAIKNGGVFNITLTHDKTGDQIIASVNQISGRAGIE</sequence>